<comment type="caution">
    <text evidence="1">The sequence shown here is derived from an EMBL/GenBank/DDBJ whole genome shotgun (WGS) entry which is preliminary data.</text>
</comment>
<dbReference type="AlphaFoldDB" id="A0A8H6XYR1"/>
<sequence length="256" mass="28118">MRLLFPFIWSILAILATEVFVSWSKSWNTLAHLSCPSSLVLLTATCTSCCYLSIQMLSKLLAFGLGALAIARAVPAVSFDNHPLSYSLNLATAVAPIQSSDPGLELGLYRIYSDGFGWSQLFAHALDYPIYLDRLSPSPHQLGLWGVEKTADGSYLITNVGIETRTNGIGGCPAVPIKFLYDWVGITRLDKCEPLLIKPAGKSGEDDTYTIASLHSDLVWTADTRSDVHISHVDLQSRDSVPDDASRWIFRKTPQK</sequence>
<gene>
    <name evidence="1" type="ORF">MSAN_01640500</name>
</gene>
<dbReference type="Proteomes" id="UP000623467">
    <property type="component" value="Unassembled WGS sequence"/>
</dbReference>
<reference evidence="1" key="1">
    <citation type="submission" date="2020-05" db="EMBL/GenBank/DDBJ databases">
        <title>Mycena genomes resolve the evolution of fungal bioluminescence.</title>
        <authorList>
            <person name="Tsai I.J."/>
        </authorList>
    </citation>
    <scope>NUCLEOTIDE SEQUENCE</scope>
    <source>
        <strain evidence="1">160909Yilan</strain>
    </source>
</reference>
<evidence type="ECO:0000313" key="1">
    <source>
        <dbReference type="EMBL" id="KAF7350790.1"/>
    </source>
</evidence>
<evidence type="ECO:0000313" key="2">
    <source>
        <dbReference type="Proteomes" id="UP000623467"/>
    </source>
</evidence>
<dbReference type="EMBL" id="JACAZH010000014">
    <property type="protein sequence ID" value="KAF7350790.1"/>
    <property type="molecule type" value="Genomic_DNA"/>
</dbReference>
<name>A0A8H6XYR1_9AGAR</name>
<protein>
    <submittedName>
        <fullName evidence="1">Uncharacterized protein</fullName>
    </submittedName>
</protein>
<keyword evidence="2" id="KW-1185">Reference proteome</keyword>
<proteinExistence type="predicted"/>
<accession>A0A8H6XYR1</accession>
<organism evidence="1 2">
    <name type="scientific">Mycena sanguinolenta</name>
    <dbReference type="NCBI Taxonomy" id="230812"/>
    <lineage>
        <taxon>Eukaryota</taxon>
        <taxon>Fungi</taxon>
        <taxon>Dikarya</taxon>
        <taxon>Basidiomycota</taxon>
        <taxon>Agaricomycotina</taxon>
        <taxon>Agaricomycetes</taxon>
        <taxon>Agaricomycetidae</taxon>
        <taxon>Agaricales</taxon>
        <taxon>Marasmiineae</taxon>
        <taxon>Mycenaceae</taxon>
        <taxon>Mycena</taxon>
    </lineage>
</organism>